<dbReference type="CDD" id="cd04900">
    <property type="entry name" value="ACT_UUR-like_1"/>
    <property type="match status" value="1"/>
</dbReference>
<feature type="domain" description="ACT" evidence="2">
    <location>
        <begin position="128"/>
        <end position="207"/>
    </location>
</feature>
<dbReference type="GO" id="GO:0008773">
    <property type="term" value="F:[protein-PII] uridylyltransferase activity"/>
    <property type="evidence" value="ECO:0007669"/>
    <property type="project" value="InterPro"/>
</dbReference>
<evidence type="ECO:0000313" key="3">
    <source>
        <dbReference type="EMBL" id="CAB4853488.1"/>
    </source>
</evidence>
<dbReference type="InterPro" id="IPR045865">
    <property type="entry name" value="ACT-like_dom_sf"/>
</dbReference>
<feature type="domain" description="ACT" evidence="2">
    <location>
        <begin position="240"/>
        <end position="311"/>
    </location>
</feature>
<dbReference type="PROSITE" id="PS51671">
    <property type="entry name" value="ACT"/>
    <property type="match status" value="2"/>
</dbReference>
<protein>
    <submittedName>
        <fullName evidence="3">Unannotated protein</fullName>
    </submittedName>
</protein>
<dbReference type="PANTHER" id="PTHR47320:SF1">
    <property type="entry name" value="BIFUNCTIONAL URIDYLYLTRANSFERASE_URIDYLYL-REMOVING ENZYME"/>
    <property type="match status" value="1"/>
</dbReference>
<keyword evidence="1" id="KW-0378">Hydrolase</keyword>
<organism evidence="3">
    <name type="scientific">freshwater metagenome</name>
    <dbReference type="NCBI Taxonomy" id="449393"/>
    <lineage>
        <taxon>unclassified sequences</taxon>
        <taxon>metagenomes</taxon>
        <taxon>ecological metagenomes</taxon>
    </lineage>
</organism>
<dbReference type="AlphaFoldDB" id="A0A6J7C9K2"/>
<sequence length="311" mass="33566">MGFESDDVRVIRSLVEHHLLLAETATRRDLSDPRTAAIVAEAVLDTSTLELLVALTEADSRATGPSAWSNWKADLIIELANAVAEDLRGELRLSEPRVATDRFHALMSQVNADDALHIEHEPSGDFDVLRIVSRDRRGLFAVIAGTLALHSLDVVGASALTDPAGLAVDEFRILRSSGRETNWAKVEHDLRSALAGDLDIDARLEQRIKAYGRTHKRAMAAAEARLEVLVSNDASDVTTVIEVRAPDGLAVLYRLSHALSLAGVDIRSAKVATLGHEVVDVFYVSSPADGGKIPAAGHEAMRDQLRVALAD</sequence>
<dbReference type="PANTHER" id="PTHR47320">
    <property type="entry name" value="BIFUNCTIONAL URIDYLYLTRANSFERASE/URIDYLYL-REMOVING ENZYME"/>
    <property type="match status" value="1"/>
</dbReference>
<dbReference type="InterPro" id="IPR010043">
    <property type="entry name" value="UTase/UR"/>
</dbReference>
<evidence type="ECO:0000256" key="1">
    <source>
        <dbReference type="ARBA" id="ARBA00022801"/>
    </source>
</evidence>
<gene>
    <name evidence="3" type="ORF">UFOPK3267_03020</name>
</gene>
<reference evidence="3" key="1">
    <citation type="submission" date="2020-05" db="EMBL/GenBank/DDBJ databases">
        <authorList>
            <person name="Chiriac C."/>
            <person name="Salcher M."/>
            <person name="Ghai R."/>
            <person name="Kavagutti S V."/>
        </authorList>
    </citation>
    <scope>NUCLEOTIDE SEQUENCE</scope>
</reference>
<accession>A0A6J7C9K2</accession>
<dbReference type="InterPro" id="IPR002912">
    <property type="entry name" value="ACT_dom"/>
</dbReference>
<evidence type="ECO:0000259" key="2">
    <source>
        <dbReference type="PROSITE" id="PS51671"/>
    </source>
</evidence>
<proteinExistence type="predicted"/>
<dbReference type="EMBL" id="CAFBIY010000266">
    <property type="protein sequence ID" value="CAB4853488.1"/>
    <property type="molecule type" value="Genomic_DNA"/>
</dbReference>
<dbReference type="GO" id="GO:0016787">
    <property type="term" value="F:hydrolase activity"/>
    <property type="evidence" value="ECO:0007669"/>
    <property type="project" value="UniProtKB-KW"/>
</dbReference>
<dbReference type="SUPFAM" id="SSF55021">
    <property type="entry name" value="ACT-like"/>
    <property type="match status" value="2"/>
</dbReference>
<name>A0A6J7C9K2_9ZZZZ</name>